<dbReference type="AlphaFoldDB" id="A0A4R3NLZ3"/>
<dbReference type="Proteomes" id="UP000295097">
    <property type="component" value="Unassembled WGS sequence"/>
</dbReference>
<comment type="caution">
    <text evidence="1">The sequence shown here is derived from an EMBL/GenBank/DDBJ whole genome shotgun (WGS) entry which is preliminary data.</text>
</comment>
<evidence type="ECO:0000313" key="1">
    <source>
        <dbReference type="EMBL" id="TCT36072.1"/>
    </source>
</evidence>
<dbReference type="EMBL" id="SMAR01000024">
    <property type="protein sequence ID" value="TCT36072.1"/>
    <property type="molecule type" value="Genomic_DNA"/>
</dbReference>
<proteinExistence type="predicted"/>
<gene>
    <name evidence="1" type="ORF">EDC90_102456</name>
</gene>
<reference evidence="1 2" key="1">
    <citation type="submission" date="2019-03" db="EMBL/GenBank/DDBJ databases">
        <title>Freshwater and sediment microbial communities from various areas in North America, analyzing microbe dynamics in response to fracking.</title>
        <authorList>
            <person name="Lamendella R."/>
        </authorList>
    </citation>
    <scope>NUCLEOTIDE SEQUENCE [LARGE SCALE GENOMIC DNA]</scope>
    <source>
        <strain evidence="1 2">175.2</strain>
    </source>
</reference>
<name>A0A4R3NLZ3_9HYPH</name>
<keyword evidence="2" id="KW-1185">Reference proteome</keyword>
<evidence type="ECO:0000313" key="2">
    <source>
        <dbReference type="Proteomes" id="UP000295097"/>
    </source>
</evidence>
<organism evidence="1 2">
    <name type="scientific">Martelella mediterranea</name>
    <dbReference type="NCBI Taxonomy" id="293089"/>
    <lineage>
        <taxon>Bacteria</taxon>
        <taxon>Pseudomonadati</taxon>
        <taxon>Pseudomonadota</taxon>
        <taxon>Alphaproteobacteria</taxon>
        <taxon>Hyphomicrobiales</taxon>
        <taxon>Aurantimonadaceae</taxon>
        <taxon>Martelella</taxon>
    </lineage>
</organism>
<protein>
    <submittedName>
        <fullName evidence="1">Uncharacterized protein</fullName>
    </submittedName>
</protein>
<accession>A0A4R3NLZ3</accession>
<sequence>MFWKRKKDHSATIEKIALSLVDSGQKTGVLPFLSLKEATDYAKDKSPLCAPGFVQCHAIIGDGYYNLEFKPHPKEGVYMSAFYYGKASEIGDMARGVKGSSDWK</sequence>